<gene>
    <name evidence="1" type="ORF">SCARUB_04726</name>
</gene>
<reference evidence="1 2" key="1">
    <citation type="submission" date="2016-07" db="EMBL/GenBank/DDBJ databases">
        <title>Draft genome of Scalindua rubra, obtained from a brine-seawater interface in the Red Sea, sheds light on salt adaptation in anammox bacteria.</title>
        <authorList>
            <person name="Speth D.R."/>
            <person name="Lagkouvardos I."/>
            <person name="Wang Y."/>
            <person name="Qian P.-Y."/>
            <person name="Dutilh B.E."/>
            <person name="Jetten M.S."/>
        </authorList>
    </citation>
    <scope>NUCLEOTIDE SEQUENCE [LARGE SCALE GENOMIC DNA]</scope>
    <source>
        <strain evidence="1">BSI-1</strain>
    </source>
</reference>
<dbReference type="PANTHER" id="PTHR34322">
    <property type="entry name" value="TRANSPOSASE, Y1_TNP DOMAIN-CONTAINING"/>
    <property type="match status" value="1"/>
</dbReference>
<dbReference type="EMBL" id="MAYW01000271">
    <property type="protein sequence ID" value="ODS30168.1"/>
    <property type="molecule type" value="Genomic_DNA"/>
</dbReference>
<name>A0A1E3X3H1_9BACT</name>
<dbReference type="SUPFAM" id="SSF143422">
    <property type="entry name" value="Transposase IS200-like"/>
    <property type="match status" value="1"/>
</dbReference>
<dbReference type="GO" id="GO:0004803">
    <property type="term" value="F:transposase activity"/>
    <property type="evidence" value="ECO:0007669"/>
    <property type="project" value="InterPro"/>
</dbReference>
<proteinExistence type="predicted"/>
<dbReference type="Gene3D" id="3.30.70.1290">
    <property type="entry name" value="Transposase IS200-like"/>
    <property type="match status" value="1"/>
</dbReference>
<accession>A0A1E3X3H1</accession>
<dbReference type="AlphaFoldDB" id="A0A1E3X3H1"/>
<dbReference type="InterPro" id="IPR036515">
    <property type="entry name" value="Transposase_17_sf"/>
</dbReference>
<evidence type="ECO:0000313" key="1">
    <source>
        <dbReference type="EMBL" id="ODS30168.1"/>
    </source>
</evidence>
<dbReference type="GO" id="GO:0003677">
    <property type="term" value="F:DNA binding"/>
    <property type="evidence" value="ECO:0007669"/>
    <property type="project" value="InterPro"/>
</dbReference>
<sequence length="66" mass="7877">MWIMARPWRIQYEGAIYHIMSRGVGRGKIFLTNEDYSKFLEYVEKAREKFGLDIFAFVLMSNHVLC</sequence>
<dbReference type="Proteomes" id="UP000094056">
    <property type="component" value="Unassembled WGS sequence"/>
</dbReference>
<dbReference type="PANTHER" id="PTHR34322:SF2">
    <property type="entry name" value="TRANSPOSASE IS200-LIKE DOMAIN-CONTAINING PROTEIN"/>
    <property type="match status" value="1"/>
</dbReference>
<protein>
    <submittedName>
        <fullName evidence="1">Uncharacterized protein</fullName>
    </submittedName>
</protein>
<organism evidence="1 2">
    <name type="scientific">Candidatus Scalindua rubra</name>
    <dbReference type="NCBI Taxonomy" id="1872076"/>
    <lineage>
        <taxon>Bacteria</taxon>
        <taxon>Pseudomonadati</taxon>
        <taxon>Planctomycetota</taxon>
        <taxon>Candidatus Brocadiia</taxon>
        <taxon>Candidatus Brocadiales</taxon>
        <taxon>Candidatus Scalinduaceae</taxon>
        <taxon>Candidatus Scalindua</taxon>
    </lineage>
</organism>
<dbReference type="GO" id="GO:0006313">
    <property type="term" value="P:DNA transposition"/>
    <property type="evidence" value="ECO:0007669"/>
    <property type="project" value="InterPro"/>
</dbReference>
<evidence type="ECO:0000313" key="2">
    <source>
        <dbReference type="Proteomes" id="UP000094056"/>
    </source>
</evidence>
<comment type="caution">
    <text evidence="1">The sequence shown here is derived from an EMBL/GenBank/DDBJ whole genome shotgun (WGS) entry which is preliminary data.</text>
</comment>